<comment type="subcellular location">
    <subcellularLocation>
        <location evidence="1">Cell membrane</location>
        <topology evidence="1">Single-pass type II membrane protein</topology>
    </subcellularLocation>
    <subcellularLocation>
        <location evidence="3">Membrane</location>
        <topology evidence="3">Single-pass type II membrane protein</topology>
    </subcellularLocation>
</comment>
<reference evidence="5 6" key="1">
    <citation type="submission" date="2024-03" db="EMBL/GenBank/DDBJ databases">
        <title>Whole genome sequencing of Streptomyces racemochromogenes, to identify antimicrobial biosynthetic gene clusters.</title>
        <authorList>
            <person name="Suryawanshi P."/>
            <person name="Krishnaraj P.U."/>
            <person name="Arun Y.P."/>
            <person name="Suryawanshi M.P."/>
            <person name="Rakshit O."/>
        </authorList>
    </citation>
    <scope>NUCLEOTIDE SEQUENCE [LARGE SCALE GENOMIC DNA]</scope>
    <source>
        <strain evidence="5 6">AUDT626</strain>
    </source>
</reference>
<dbReference type="InterPro" id="IPR019533">
    <property type="entry name" value="Peptidase_S26"/>
</dbReference>
<dbReference type="CDD" id="cd06530">
    <property type="entry name" value="S26_SPase_I"/>
    <property type="match status" value="1"/>
</dbReference>
<dbReference type="Proteomes" id="UP001610631">
    <property type="component" value="Unassembled WGS sequence"/>
</dbReference>
<accession>A0ABW7PEJ0</accession>
<comment type="caution">
    <text evidence="5">The sequence shown here is derived from an EMBL/GenBank/DDBJ whole genome shotgun (WGS) entry which is preliminary data.</text>
</comment>
<keyword evidence="3" id="KW-0812">Transmembrane</keyword>
<dbReference type="PRINTS" id="PR00727">
    <property type="entry name" value="LEADERPTASE"/>
</dbReference>
<dbReference type="RefSeq" id="WP_395510556.1">
    <property type="nucleotide sequence ID" value="NZ_JBBDHD010000037.1"/>
</dbReference>
<evidence type="ECO:0000256" key="3">
    <source>
        <dbReference type="RuleBase" id="RU362042"/>
    </source>
</evidence>
<keyword evidence="3" id="KW-1133">Transmembrane helix</keyword>
<dbReference type="EMBL" id="JBBDHD010000037">
    <property type="protein sequence ID" value="MFH7596743.1"/>
    <property type="molecule type" value="Genomic_DNA"/>
</dbReference>
<dbReference type="EC" id="3.4.21.89" evidence="3"/>
<keyword evidence="3" id="KW-0645">Protease</keyword>
<dbReference type="InterPro" id="IPR000223">
    <property type="entry name" value="Pept_S26A_signal_pept_1"/>
</dbReference>
<evidence type="ECO:0000259" key="4">
    <source>
        <dbReference type="Pfam" id="PF10502"/>
    </source>
</evidence>
<sequence length="219" mass="22562">MTLTAGVPMAAGGALAPRLLYRAASYSGAAMAPTYARGDLLLFRQDPAGVRRGDVVLVAAGAWDDGEDPGGPVVERVVAVGGDTIACQPGAARLTLNGEPLDEPYVKDGAPTAGSHEPFSVTVPQGRVFLLGDNRANARDSRYRMRAAPGGTAPVARVRGVALPRGEALRTASLFGALLIAGALSLLASAVLGAVWLVVRRRPAPWEPVPVSPAWPPNS</sequence>
<feature type="transmembrane region" description="Helical" evidence="3">
    <location>
        <begin position="174"/>
        <end position="199"/>
    </location>
</feature>
<evidence type="ECO:0000256" key="1">
    <source>
        <dbReference type="ARBA" id="ARBA00004401"/>
    </source>
</evidence>
<keyword evidence="3 5" id="KW-0378">Hydrolase</keyword>
<comment type="catalytic activity">
    <reaction evidence="3">
        <text>Cleavage of hydrophobic, N-terminal signal or leader sequences from secreted and periplasmic proteins.</text>
        <dbReference type="EC" id="3.4.21.89"/>
    </reaction>
</comment>
<organism evidence="5 6">
    <name type="scientific">Streptomyces racemochromogenes</name>
    <dbReference type="NCBI Taxonomy" id="67353"/>
    <lineage>
        <taxon>Bacteria</taxon>
        <taxon>Bacillati</taxon>
        <taxon>Actinomycetota</taxon>
        <taxon>Actinomycetes</taxon>
        <taxon>Kitasatosporales</taxon>
        <taxon>Streptomycetaceae</taxon>
        <taxon>Streptomyces</taxon>
    </lineage>
</organism>
<dbReference type="GO" id="GO:0009003">
    <property type="term" value="F:signal peptidase activity"/>
    <property type="evidence" value="ECO:0007669"/>
    <property type="project" value="UniProtKB-EC"/>
</dbReference>
<gene>
    <name evidence="5" type="primary">lepB</name>
    <name evidence="5" type="ORF">WDV06_16825</name>
</gene>
<feature type="domain" description="Peptidase S26" evidence="4">
    <location>
        <begin position="19"/>
        <end position="162"/>
    </location>
</feature>
<dbReference type="Pfam" id="PF10502">
    <property type="entry name" value="Peptidase_S26"/>
    <property type="match status" value="1"/>
</dbReference>
<proteinExistence type="inferred from homology"/>
<dbReference type="NCBIfam" id="TIGR02227">
    <property type="entry name" value="sigpep_I_bact"/>
    <property type="match status" value="1"/>
</dbReference>
<name>A0ABW7PEJ0_9ACTN</name>
<keyword evidence="3" id="KW-0472">Membrane</keyword>
<keyword evidence="6" id="KW-1185">Reference proteome</keyword>
<dbReference type="PANTHER" id="PTHR43390">
    <property type="entry name" value="SIGNAL PEPTIDASE I"/>
    <property type="match status" value="1"/>
</dbReference>
<dbReference type="SUPFAM" id="SSF51306">
    <property type="entry name" value="LexA/Signal peptidase"/>
    <property type="match status" value="1"/>
</dbReference>
<evidence type="ECO:0000256" key="2">
    <source>
        <dbReference type="ARBA" id="ARBA00009370"/>
    </source>
</evidence>
<dbReference type="Gene3D" id="2.10.109.10">
    <property type="entry name" value="Umud Fragment, subunit A"/>
    <property type="match status" value="1"/>
</dbReference>
<dbReference type="InterPro" id="IPR036286">
    <property type="entry name" value="LexA/Signal_pep-like_sf"/>
</dbReference>
<protein>
    <recommendedName>
        <fullName evidence="3">Signal peptidase I</fullName>
        <ecNumber evidence="3">3.4.21.89</ecNumber>
    </recommendedName>
</protein>
<evidence type="ECO:0000313" key="6">
    <source>
        <dbReference type="Proteomes" id="UP001610631"/>
    </source>
</evidence>
<evidence type="ECO:0000313" key="5">
    <source>
        <dbReference type="EMBL" id="MFH7596743.1"/>
    </source>
</evidence>
<dbReference type="PANTHER" id="PTHR43390:SF1">
    <property type="entry name" value="CHLOROPLAST PROCESSING PEPTIDASE"/>
    <property type="match status" value="1"/>
</dbReference>
<comment type="similarity">
    <text evidence="2 3">Belongs to the peptidase S26 family.</text>
</comment>